<dbReference type="EMBL" id="CP006868">
    <property type="protein sequence ID" value="UXD21818.1"/>
    <property type="molecule type" value="Genomic_DNA"/>
</dbReference>
<dbReference type="Proteomes" id="UP001063698">
    <property type="component" value="Chromosome"/>
</dbReference>
<accession>A0A977KA16</accession>
<keyword evidence="2" id="KW-1185">Reference proteome</keyword>
<protein>
    <submittedName>
        <fullName evidence="1">Uncharacterized protein</fullName>
    </submittedName>
</protein>
<organism evidence="1 2">
    <name type="scientific">Ignicoccus pacificus DSM 13166</name>
    <dbReference type="NCBI Taxonomy" id="940294"/>
    <lineage>
        <taxon>Archaea</taxon>
        <taxon>Thermoproteota</taxon>
        <taxon>Thermoprotei</taxon>
        <taxon>Desulfurococcales</taxon>
        <taxon>Desulfurococcaceae</taxon>
        <taxon>Ignicoccus</taxon>
    </lineage>
</organism>
<name>A0A977KA16_9CREN</name>
<evidence type="ECO:0000313" key="2">
    <source>
        <dbReference type="Proteomes" id="UP001063698"/>
    </source>
</evidence>
<reference evidence="1" key="1">
    <citation type="submission" date="2013-11" db="EMBL/GenBank/DDBJ databases">
        <title>Comparative genomics of Ignicoccus.</title>
        <authorList>
            <person name="Podar M."/>
        </authorList>
    </citation>
    <scope>NUCLEOTIDE SEQUENCE</scope>
    <source>
        <strain evidence="1">DSM 13166</strain>
    </source>
</reference>
<proteinExistence type="predicted"/>
<sequence length="70" mass="7955">MVYVTQRTDLIISLLKEKGSLTSKEIITHLIEKGVDVIEARVSLANLVREGAIEKVPDYEKKVEVFKLKE</sequence>
<dbReference type="AlphaFoldDB" id="A0A977KA16"/>
<dbReference type="KEGG" id="ipc:IPA_08505"/>
<gene>
    <name evidence="1" type="ORF">IPA_08505</name>
</gene>
<evidence type="ECO:0000313" key="1">
    <source>
        <dbReference type="EMBL" id="UXD21818.1"/>
    </source>
</evidence>